<name>A0A0E9RXG1_ANGAN</name>
<reference evidence="1" key="1">
    <citation type="submission" date="2014-11" db="EMBL/GenBank/DDBJ databases">
        <authorList>
            <person name="Amaro Gonzalez C."/>
        </authorList>
    </citation>
    <scope>NUCLEOTIDE SEQUENCE</scope>
</reference>
<evidence type="ECO:0000313" key="1">
    <source>
        <dbReference type="EMBL" id="JAH33070.1"/>
    </source>
</evidence>
<proteinExistence type="predicted"/>
<protein>
    <submittedName>
        <fullName evidence="1">Uncharacterized protein</fullName>
    </submittedName>
</protein>
<accession>A0A0E9RXG1</accession>
<dbReference type="EMBL" id="GBXM01075507">
    <property type="protein sequence ID" value="JAH33070.1"/>
    <property type="molecule type" value="Transcribed_RNA"/>
</dbReference>
<organism evidence="1">
    <name type="scientific">Anguilla anguilla</name>
    <name type="common">European freshwater eel</name>
    <name type="synonym">Muraena anguilla</name>
    <dbReference type="NCBI Taxonomy" id="7936"/>
    <lineage>
        <taxon>Eukaryota</taxon>
        <taxon>Metazoa</taxon>
        <taxon>Chordata</taxon>
        <taxon>Craniata</taxon>
        <taxon>Vertebrata</taxon>
        <taxon>Euteleostomi</taxon>
        <taxon>Actinopterygii</taxon>
        <taxon>Neopterygii</taxon>
        <taxon>Teleostei</taxon>
        <taxon>Anguilliformes</taxon>
        <taxon>Anguillidae</taxon>
        <taxon>Anguilla</taxon>
    </lineage>
</organism>
<dbReference type="AlphaFoldDB" id="A0A0E9RXG1"/>
<sequence>MADCFAVKYFQLICFNECILLLAFSSG</sequence>
<reference evidence="1" key="2">
    <citation type="journal article" date="2015" name="Fish Shellfish Immunol.">
        <title>Early steps in the European eel (Anguilla anguilla)-Vibrio vulnificus interaction in the gills: Role of the RtxA13 toxin.</title>
        <authorList>
            <person name="Callol A."/>
            <person name="Pajuelo D."/>
            <person name="Ebbesson L."/>
            <person name="Teles M."/>
            <person name="MacKenzie S."/>
            <person name="Amaro C."/>
        </authorList>
    </citation>
    <scope>NUCLEOTIDE SEQUENCE</scope>
</reference>